<evidence type="ECO:0000313" key="2">
    <source>
        <dbReference type="Proteomes" id="UP000076967"/>
    </source>
</evidence>
<dbReference type="EMBL" id="LVJH01000027">
    <property type="protein sequence ID" value="OAB41741.1"/>
    <property type="molecule type" value="Genomic_DNA"/>
</dbReference>
<dbReference type="RefSeq" id="WP_068534386.1">
    <property type="nucleotide sequence ID" value="NZ_LVJH01000027.1"/>
</dbReference>
<gene>
    <name evidence="1" type="ORF">PGLA_15850</name>
</gene>
<reference evidence="1 2" key="1">
    <citation type="submission" date="2016-03" db="EMBL/GenBank/DDBJ databases">
        <title>Draft genome sequence of Paenibacillus glacialis DSM 22343.</title>
        <authorList>
            <person name="Shin S.-K."/>
            <person name="Yi H."/>
        </authorList>
    </citation>
    <scope>NUCLEOTIDE SEQUENCE [LARGE SCALE GENOMIC DNA]</scope>
    <source>
        <strain evidence="1 2">DSM 22343</strain>
    </source>
</reference>
<name>A0A168K9M6_9BACL</name>
<protein>
    <submittedName>
        <fullName evidence="1">Uncharacterized protein</fullName>
    </submittedName>
</protein>
<dbReference type="Proteomes" id="UP000076967">
    <property type="component" value="Unassembled WGS sequence"/>
</dbReference>
<organism evidence="1 2">
    <name type="scientific">Paenibacillus glacialis</name>
    <dbReference type="NCBI Taxonomy" id="494026"/>
    <lineage>
        <taxon>Bacteria</taxon>
        <taxon>Bacillati</taxon>
        <taxon>Bacillota</taxon>
        <taxon>Bacilli</taxon>
        <taxon>Bacillales</taxon>
        <taxon>Paenibacillaceae</taxon>
        <taxon>Paenibacillus</taxon>
    </lineage>
</organism>
<proteinExistence type="predicted"/>
<evidence type="ECO:0000313" key="1">
    <source>
        <dbReference type="EMBL" id="OAB41741.1"/>
    </source>
</evidence>
<keyword evidence="2" id="KW-1185">Reference proteome</keyword>
<accession>A0A168K9M6</accession>
<dbReference type="AlphaFoldDB" id="A0A168K9M6"/>
<sequence>MRIQSGINNNRLSIQNARSNPLQLTFNFELEKQLKAKEEKKEDPSGKLVTSHEGGYIRQYIVSSDGSKILVSEIKQNTDEATLTENYTNHSTRPSSEGISHNTEQIMNLLNYNAGIIR</sequence>
<comment type="caution">
    <text evidence="1">The sequence shown here is derived from an EMBL/GenBank/DDBJ whole genome shotgun (WGS) entry which is preliminary data.</text>
</comment>
<dbReference type="OrthoDB" id="2740149at2"/>